<gene>
    <name evidence="1" type="ORF">VTH8203_03831</name>
</gene>
<evidence type="ECO:0000313" key="1">
    <source>
        <dbReference type="EMBL" id="SNX50178.1"/>
    </source>
</evidence>
<proteinExistence type="predicted"/>
<keyword evidence="2" id="KW-1185">Reference proteome</keyword>
<dbReference type="AlphaFoldDB" id="A0A240ENE9"/>
<reference evidence="2" key="1">
    <citation type="submission" date="2016-06" db="EMBL/GenBank/DDBJ databases">
        <authorList>
            <person name="Rodrigo-Torres L."/>
            <person name="Arahal R.D."/>
            <person name="Lucena T."/>
        </authorList>
    </citation>
    <scope>NUCLEOTIDE SEQUENCE [LARGE SCALE GENOMIC DNA]</scope>
    <source>
        <strain evidence="2">CECT8203</strain>
    </source>
</reference>
<dbReference type="Proteomes" id="UP000219336">
    <property type="component" value="Unassembled WGS sequence"/>
</dbReference>
<protein>
    <submittedName>
        <fullName evidence="1">Uncharacterized protein</fullName>
    </submittedName>
</protein>
<name>A0A240ENE9_9VIBR</name>
<dbReference type="EMBL" id="OANU01000103">
    <property type="protein sequence ID" value="SNX50178.1"/>
    <property type="molecule type" value="Genomic_DNA"/>
</dbReference>
<organism evidence="1 2">
    <name type="scientific">Vibrio thalassae</name>
    <dbReference type="NCBI Taxonomy" id="1243014"/>
    <lineage>
        <taxon>Bacteria</taxon>
        <taxon>Pseudomonadati</taxon>
        <taxon>Pseudomonadota</taxon>
        <taxon>Gammaproteobacteria</taxon>
        <taxon>Vibrionales</taxon>
        <taxon>Vibrionaceae</taxon>
        <taxon>Vibrio</taxon>
    </lineage>
</organism>
<sequence>MKPLSHVDDGFFVFLIELDREFCRWRLVSQHQLMETRA</sequence>
<evidence type="ECO:0000313" key="2">
    <source>
        <dbReference type="Proteomes" id="UP000219336"/>
    </source>
</evidence>
<accession>A0A240ENE9</accession>